<dbReference type="GO" id="GO:0016810">
    <property type="term" value="F:hydrolase activity, acting on carbon-nitrogen (but not peptide) bonds"/>
    <property type="evidence" value="ECO:0007669"/>
    <property type="project" value="InterPro"/>
</dbReference>
<accession>A0A1A9I4W6</accession>
<dbReference type="InterPro" id="IPR050248">
    <property type="entry name" value="Polysacc_deacetylase_ArnD"/>
</dbReference>
<gene>
    <name evidence="4" type="ORF">A8C56_16590</name>
</gene>
<dbReference type="GO" id="GO:0016020">
    <property type="term" value="C:membrane"/>
    <property type="evidence" value="ECO:0007669"/>
    <property type="project" value="TreeGrafter"/>
</dbReference>
<dbReference type="GO" id="GO:0046872">
    <property type="term" value="F:metal ion binding"/>
    <property type="evidence" value="ECO:0007669"/>
    <property type="project" value="UniProtKB-KW"/>
</dbReference>
<keyword evidence="2" id="KW-0378">Hydrolase</keyword>
<dbReference type="SUPFAM" id="SSF88713">
    <property type="entry name" value="Glycoside hydrolase/deacetylase"/>
    <property type="match status" value="1"/>
</dbReference>
<evidence type="ECO:0000313" key="4">
    <source>
        <dbReference type="EMBL" id="ANH82365.1"/>
    </source>
</evidence>
<dbReference type="PANTHER" id="PTHR10587:SF133">
    <property type="entry name" value="CHITIN DEACETYLASE 1-RELATED"/>
    <property type="match status" value="1"/>
</dbReference>
<name>A0A1A9I4W6_9BACT</name>
<dbReference type="PROSITE" id="PS51677">
    <property type="entry name" value="NODB"/>
    <property type="match status" value="1"/>
</dbReference>
<dbReference type="Proteomes" id="UP000077667">
    <property type="component" value="Chromosome"/>
</dbReference>
<dbReference type="RefSeq" id="WP_067758434.1">
    <property type="nucleotide sequence ID" value="NZ_CP015772.1"/>
</dbReference>
<dbReference type="EMBL" id="CP015772">
    <property type="protein sequence ID" value="ANH82365.1"/>
    <property type="molecule type" value="Genomic_DNA"/>
</dbReference>
<protein>
    <submittedName>
        <fullName evidence="4">Polysaccharide deacetylase</fullName>
    </submittedName>
</protein>
<dbReference type="KEGG" id="nia:A8C56_16590"/>
<dbReference type="Pfam" id="PF01522">
    <property type="entry name" value="Polysacc_deac_1"/>
    <property type="match status" value="1"/>
</dbReference>
<evidence type="ECO:0000256" key="1">
    <source>
        <dbReference type="ARBA" id="ARBA00022723"/>
    </source>
</evidence>
<dbReference type="CDD" id="cd10917">
    <property type="entry name" value="CE4_NodB_like_6s_7s"/>
    <property type="match status" value="1"/>
</dbReference>
<dbReference type="STRING" id="1176587.A8C56_16590"/>
<proteinExistence type="predicted"/>
<evidence type="ECO:0000256" key="2">
    <source>
        <dbReference type="ARBA" id="ARBA00022801"/>
    </source>
</evidence>
<dbReference type="InterPro" id="IPR011330">
    <property type="entry name" value="Glyco_hydro/deAcase_b/a-brl"/>
</dbReference>
<organism evidence="4 5">
    <name type="scientific">Niabella ginsenosidivorans</name>
    <dbReference type="NCBI Taxonomy" id="1176587"/>
    <lineage>
        <taxon>Bacteria</taxon>
        <taxon>Pseudomonadati</taxon>
        <taxon>Bacteroidota</taxon>
        <taxon>Chitinophagia</taxon>
        <taxon>Chitinophagales</taxon>
        <taxon>Chitinophagaceae</taxon>
        <taxon>Niabella</taxon>
    </lineage>
</organism>
<dbReference type="Gene3D" id="3.20.20.370">
    <property type="entry name" value="Glycoside hydrolase/deacetylase"/>
    <property type="match status" value="1"/>
</dbReference>
<dbReference type="GO" id="GO:0005975">
    <property type="term" value="P:carbohydrate metabolic process"/>
    <property type="evidence" value="ECO:0007669"/>
    <property type="project" value="InterPro"/>
</dbReference>
<dbReference type="PANTHER" id="PTHR10587">
    <property type="entry name" value="GLYCOSYL TRANSFERASE-RELATED"/>
    <property type="match status" value="1"/>
</dbReference>
<keyword evidence="5" id="KW-1185">Reference proteome</keyword>
<feature type="domain" description="NodB homology" evidence="3">
    <location>
        <begin position="26"/>
        <end position="210"/>
    </location>
</feature>
<reference evidence="4 5" key="1">
    <citation type="submission" date="2016-05" db="EMBL/GenBank/DDBJ databases">
        <title>Niabella ginsenosidivorans BS26 whole genome sequencing.</title>
        <authorList>
            <person name="Im W.T."/>
            <person name="Siddiqi M.Z."/>
        </authorList>
    </citation>
    <scope>NUCLEOTIDE SEQUENCE [LARGE SCALE GENOMIC DNA]</scope>
    <source>
        <strain evidence="4 5">BS26</strain>
    </source>
</reference>
<evidence type="ECO:0000259" key="3">
    <source>
        <dbReference type="PROSITE" id="PS51677"/>
    </source>
</evidence>
<dbReference type="InterPro" id="IPR002509">
    <property type="entry name" value="NODB_dom"/>
</dbReference>
<dbReference type="AlphaFoldDB" id="A0A1A9I4W6"/>
<dbReference type="OrthoDB" id="9812065at2"/>
<keyword evidence="1" id="KW-0479">Metal-binding</keyword>
<sequence>MYFVKTPWWLKKIYAAYNWDIPVSEKKIFLTFDDGPHPVATPFVLEQLKAYNAKATFFCIGKNVAAGQSIYQQILNEGHSVGNHTHNHLNGWKTKTAAYIDNVAEASKVIRSGLFRPPYGRISKEQGRLLRRVNGFRIIMWDVLSGDFDQQLPPEKCLGHVLQKTTSGSIIVFHDSQKALRNMQYALPEVLKHFSQSGFSFEAITELTFP</sequence>
<evidence type="ECO:0000313" key="5">
    <source>
        <dbReference type="Proteomes" id="UP000077667"/>
    </source>
</evidence>